<feature type="signal peptide" evidence="3">
    <location>
        <begin position="1"/>
        <end position="21"/>
    </location>
</feature>
<evidence type="ECO:0000313" key="6">
    <source>
        <dbReference type="EMBL" id="TKC60989.1"/>
    </source>
</evidence>
<feature type="domain" description="M23ase beta-sheet core" evidence="4">
    <location>
        <begin position="349"/>
        <end position="438"/>
    </location>
</feature>
<dbReference type="PANTHER" id="PTHR21666">
    <property type="entry name" value="PEPTIDASE-RELATED"/>
    <property type="match status" value="1"/>
</dbReference>
<protein>
    <submittedName>
        <fullName evidence="6">Peptidase M23</fullName>
    </submittedName>
</protein>
<accession>A0A4R0N7U3</accession>
<dbReference type="EMBL" id="SJSM01000006">
    <property type="protein sequence ID" value="TCC96189.1"/>
    <property type="molecule type" value="Genomic_DNA"/>
</dbReference>
<dbReference type="InterPro" id="IPR050570">
    <property type="entry name" value="Cell_wall_metabolism_enzyme"/>
</dbReference>
<evidence type="ECO:0000256" key="3">
    <source>
        <dbReference type="SAM" id="SignalP"/>
    </source>
</evidence>
<dbReference type="Proteomes" id="UP000291117">
    <property type="component" value="Unassembled WGS sequence"/>
</dbReference>
<dbReference type="Gene3D" id="2.70.70.10">
    <property type="entry name" value="Glucose Permease (Domain IIA)"/>
    <property type="match status" value="1"/>
</dbReference>
<dbReference type="CDD" id="cd12797">
    <property type="entry name" value="M23_peptidase"/>
    <property type="match status" value="1"/>
</dbReference>
<organism evidence="6 8">
    <name type="scientific">Pedobacter hiemivivus</name>
    <dbReference type="NCBI Taxonomy" id="2530454"/>
    <lineage>
        <taxon>Bacteria</taxon>
        <taxon>Pseudomonadati</taxon>
        <taxon>Bacteroidota</taxon>
        <taxon>Sphingobacteriia</taxon>
        <taxon>Sphingobacteriales</taxon>
        <taxon>Sphingobacteriaceae</taxon>
        <taxon>Pedobacter</taxon>
    </lineage>
</organism>
<evidence type="ECO:0000313" key="5">
    <source>
        <dbReference type="EMBL" id="TCC96189.1"/>
    </source>
</evidence>
<evidence type="ECO:0000313" key="7">
    <source>
        <dbReference type="Proteomes" id="UP000291117"/>
    </source>
</evidence>
<gene>
    <name evidence="5" type="ORF">EZ444_12155</name>
    <name evidence="6" type="ORF">FBD94_10560</name>
</gene>
<proteinExistence type="predicted"/>
<dbReference type="GO" id="GO:0004222">
    <property type="term" value="F:metalloendopeptidase activity"/>
    <property type="evidence" value="ECO:0007669"/>
    <property type="project" value="TreeGrafter"/>
</dbReference>
<dbReference type="Proteomes" id="UP000309594">
    <property type="component" value="Unassembled WGS sequence"/>
</dbReference>
<evidence type="ECO:0000259" key="4">
    <source>
        <dbReference type="Pfam" id="PF01551"/>
    </source>
</evidence>
<name>A0A4U1GDH3_9SPHI</name>
<dbReference type="Gene3D" id="6.10.250.3150">
    <property type="match status" value="1"/>
</dbReference>
<keyword evidence="2" id="KW-0175">Coiled coil</keyword>
<feature type="coiled-coil region" evidence="2">
    <location>
        <begin position="24"/>
        <end position="86"/>
    </location>
</feature>
<evidence type="ECO:0000256" key="2">
    <source>
        <dbReference type="SAM" id="Coils"/>
    </source>
</evidence>
<evidence type="ECO:0000256" key="1">
    <source>
        <dbReference type="ARBA" id="ARBA00022729"/>
    </source>
</evidence>
<dbReference type="InterPro" id="IPR016047">
    <property type="entry name" value="M23ase_b-sheet_dom"/>
</dbReference>
<dbReference type="AlphaFoldDB" id="A0A4U1GDH3"/>
<reference evidence="5 7" key="1">
    <citation type="submission" date="2019-02" db="EMBL/GenBank/DDBJ databases">
        <title>Pedobacter sp. RP-3-8 sp. nov., isolated from Arctic soil.</title>
        <authorList>
            <person name="Dahal R.H."/>
        </authorList>
    </citation>
    <scope>NUCLEOTIDE SEQUENCE [LARGE SCALE GENOMIC DNA]</scope>
    <source>
        <strain evidence="5 7">RP-3-8</strain>
    </source>
</reference>
<sequence length="444" mass="49171">MKLSRFLFLLLFILSTSVAFAQSSSELKRKKEAIQREIDLLQRNLKKTANNKKLTLGQINALNTKIKLMQDKISVINSEMKNLDNQIHENTNTVINLKGQLGQLKKEYGAMIRFAQRNKNAYDKMMFIFAAKDFNQAYKRIKYLQQFGQYRKKQAGYIQGTQKDLNYKIVILDKNLKEKSNLLHEQENEKDKLGKNKSEQSAVLNKYSKQEKQFRQDIATRKKQQAQIDRNIRAAIVREIELERKRALEAARIAAEKAERAAKAKAAAATAAAAAKAKAENKPAPAAVAPVAVAKPKPSSSGYLAATPEAAKLSAAFESNRGALPWPVTSGSITESFGKHKEGQASYDNAGITIQTSEGAGVRAVFNGKVSKVGSALGRHYVLIKHGQFFTVYQNLRSVSVSAGDEVSTKQNIGTVATSGDMPELMFQIYRGAVAQNPASWIAK</sequence>
<evidence type="ECO:0000313" key="8">
    <source>
        <dbReference type="Proteomes" id="UP000309594"/>
    </source>
</evidence>
<reference evidence="6 8" key="2">
    <citation type="submission" date="2019-04" db="EMBL/GenBank/DDBJ databases">
        <title>Pedobacter sp. RP-1-16 sp. nov., isolated from Arctic soil.</title>
        <authorList>
            <person name="Dahal R.H."/>
            <person name="Kim D.-U."/>
        </authorList>
    </citation>
    <scope>NUCLEOTIDE SEQUENCE [LARGE SCALE GENOMIC DNA]</scope>
    <source>
        <strain evidence="6 8">RP-1-16</strain>
    </source>
</reference>
<dbReference type="OrthoDB" id="9815884at2"/>
<dbReference type="SUPFAM" id="SSF51261">
    <property type="entry name" value="Duplicated hybrid motif"/>
    <property type="match status" value="1"/>
</dbReference>
<dbReference type="PANTHER" id="PTHR21666:SF289">
    <property type="entry name" value="L-ALA--D-GLU ENDOPEPTIDASE"/>
    <property type="match status" value="1"/>
</dbReference>
<keyword evidence="1 3" id="KW-0732">Signal</keyword>
<dbReference type="Pfam" id="PF01551">
    <property type="entry name" value="Peptidase_M23"/>
    <property type="match status" value="1"/>
</dbReference>
<feature type="coiled-coil region" evidence="2">
    <location>
        <begin position="169"/>
        <end position="196"/>
    </location>
</feature>
<accession>A0A4U1GDH3</accession>
<feature type="chain" id="PRO_5040598261" evidence="3">
    <location>
        <begin position="22"/>
        <end position="444"/>
    </location>
</feature>
<comment type="caution">
    <text evidence="6">The sequence shown here is derived from an EMBL/GenBank/DDBJ whole genome shotgun (WGS) entry which is preliminary data.</text>
</comment>
<keyword evidence="7" id="KW-1185">Reference proteome</keyword>
<dbReference type="RefSeq" id="WP_131609169.1">
    <property type="nucleotide sequence ID" value="NZ_SJSM01000006.1"/>
</dbReference>
<dbReference type="InterPro" id="IPR011055">
    <property type="entry name" value="Dup_hybrid_motif"/>
</dbReference>
<dbReference type="EMBL" id="SWDX01000004">
    <property type="protein sequence ID" value="TKC60989.1"/>
    <property type="molecule type" value="Genomic_DNA"/>
</dbReference>